<keyword evidence="2" id="KW-1185">Reference proteome</keyword>
<proteinExistence type="predicted"/>
<organism evidence="1 2">
    <name type="scientific">Violaceomyces palustris</name>
    <dbReference type="NCBI Taxonomy" id="1673888"/>
    <lineage>
        <taxon>Eukaryota</taxon>
        <taxon>Fungi</taxon>
        <taxon>Dikarya</taxon>
        <taxon>Basidiomycota</taxon>
        <taxon>Ustilaginomycotina</taxon>
        <taxon>Ustilaginomycetes</taxon>
        <taxon>Violaceomycetales</taxon>
        <taxon>Violaceomycetaceae</taxon>
        <taxon>Violaceomyces</taxon>
    </lineage>
</organism>
<dbReference type="EMBL" id="KZ819798">
    <property type="protein sequence ID" value="PWN52082.1"/>
    <property type="molecule type" value="Genomic_DNA"/>
</dbReference>
<protein>
    <submittedName>
        <fullName evidence="1">Uncharacterized protein</fullName>
    </submittedName>
</protein>
<evidence type="ECO:0000313" key="1">
    <source>
        <dbReference type="EMBL" id="PWN52082.1"/>
    </source>
</evidence>
<accession>A0ACD0P203</accession>
<reference evidence="1 2" key="1">
    <citation type="journal article" date="2018" name="Mol. Biol. Evol.">
        <title>Broad Genomic Sampling Reveals a Smut Pathogenic Ancestry of the Fungal Clade Ustilaginomycotina.</title>
        <authorList>
            <person name="Kijpornyongpan T."/>
            <person name="Mondo S.J."/>
            <person name="Barry K."/>
            <person name="Sandor L."/>
            <person name="Lee J."/>
            <person name="Lipzen A."/>
            <person name="Pangilinan J."/>
            <person name="LaButti K."/>
            <person name="Hainaut M."/>
            <person name="Henrissat B."/>
            <person name="Grigoriev I.V."/>
            <person name="Spatafora J.W."/>
            <person name="Aime M.C."/>
        </authorList>
    </citation>
    <scope>NUCLEOTIDE SEQUENCE [LARGE SCALE GENOMIC DNA]</scope>
    <source>
        <strain evidence="1 2">SA 807</strain>
    </source>
</reference>
<evidence type="ECO:0000313" key="2">
    <source>
        <dbReference type="Proteomes" id="UP000245626"/>
    </source>
</evidence>
<name>A0ACD0P203_9BASI</name>
<gene>
    <name evidence="1" type="ORF">IE53DRAFT_20748</name>
</gene>
<dbReference type="Proteomes" id="UP000245626">
    <property type="component" value="Unassembled WGS sequence"/>
</dbReference>
<sequence>MLDTNGLKGQSPLLPRLPSSSFLHSSKTSLSDPLSFLFLPLAPLCLLQGRSGASSLLGVASSCPWSSIGVFPPPISANYLTLPTCTFFYPPSLQG</sequence>